<sequence length="136" mass="14663">SRSSGEPFSRRHPLICRLLDPVHRRKEAAMDVDLASCSGSEALFKFAVFVLVQALVYLILSQSSDVFSGARSLGSFRRPARSVSLRRMVTQLLTEMPAGGEPSSPAARQRDGGSDGAGVDVDLEMELMLIGCSFSS</sequence>
<protein>
    <submittedName>
        <fullName evidence="2">Uncharacterized protein</fullName>
    </submittedName>
</protein>
<reference evidence="3" key="1">
    <citation type="journal article" date="2014" name="Science">
        <title>Ancient hybridizations among the ancestral genomes of bread wheat.</title>
        <authorList>
            <consortium name="International Wheat Genome Sequencing Consortium,"/>
            <person name="Marcussen T."/>
            <person name="Sandve S.R."/>
            <person name="Heier L."/>
            <person name="Spannagl M."/>
            <person name="Pfeifer M."/>
            <person name="Jakobsen K.S."/>
            <person name="Wulff B.B."/>
            <person name="Steuernagel B."/>
            <person name="Mayer K.F."/>
            <person name="Olsen O.A."/>
        </authorList>
    </citation>
    <scope>NUCLEOTIDE SEQUENCE [LARGE SCALE GENOMIC DNA]</scope>
    <source>
        <strain evidence="3">cv. AL8/78</strain>
    </source>
</reference>
<proteinExistence type="predicted"/>
<dbReference type="AlphaFoldDB" id="A0A453LQ82"/>
<reference evidence="2" key="3">
    <citation type="journal article" date="2017" name="Nature">
        <title>Genome sequence of the progenitor of the wheat D genome Aegilops tauschii.</title>
        <authorList>
            <person name="Luo M.C."/>
            <person name="Gu Y.Q."/>
            <person name="Puiu D."/>
            <person name="Wang H."/>
            <person name="Twardziok S.O."/>
            <person name="Deal K.R."/>
            <person name="Huo N."/>
            <person name="Zhu T."/>
            <person name="Wang L."/>
            <person name="Wang Y."/>
            <person name="McGuire P.E."/>
            <person name="Liu S."/>
            <person name="Long H."/>
            <person name="Ramasamy R.K."/>
            <person name="Rodriguez J.C."/>
            <person name="Van S.L."/>
            <person name="Yuan L."/>
            <person name="Wang Z."/>
            <person name="Xia Z."/>
            <person name="Xiao L."/>
            <person name="Anderson O.D."/>
            <person name="Ouyang S."/>
            <person name="Liang Y."/>
            <person name="Zimin A.V."/>
            <person name="Pertea G."/>
            <person name="Qi P."/>
            <person name="Bennetzen J.L."/>
            <person name="Dai X."/>
            <person name="Dawson M.W."/>
            <person name="Muller H.G."/>
            <person name="Kugler K."/>
            <person name="Rivarola-Duarte L."/>
            <person name="Spannagl M."/>
            <person name="Mayer K.F.X."/>
            <person name="Lu F.H."/>
            <person name="Bevan M.W."/>
            <person name="Leroy P."/>
            <person name="Li P."/>
            <person name="You F.M."/>
            <person name="Sun Q."/>
            <person name="Liu Z."/>
            <person name="Lyons E."/>
            <person name="Wicker T."/>
            <person name="Salzberg S.L."/>
            <person name="Devos K.M."/>
            <person name="Dvorak J."/>
        </authorList>
    </citation>
    <scope>NUCLEOTIDE SEQUENCE [LARGE SCALE GENOMIC DNA]</scope>
    <source>
        <strain evidence="2">cv. AL8/78</strain>
    </source>
</reference>
<reference evidence="3" key="2">
    <citation type="journal article" date="2017" name="Nat. Plants">
        <title>The Aegilops tauschii genome reveals multiple impacts of transposons.</title>
        <authorList>
            <person name="Zhao G."/>
            <person name="Zou C."/>
            <person name="Li K."/>
            <person name="Wang K."/>
            <person name="Li T."/>
            <person name="Gao L."/>
            <person name="Zhang X."/>
            <person name="Wang H."/>
            <person name="Yang Z."/>
            <person name="Liu X."/>
            <person name="Jiang W."/>
            <person name="Mao L."/>
            <person name="Kong X."/>
            <person name="Jiao Y."/>
            <person name="Jia J."/>
        </authorList>
    </citation>
    <scope>NUCLEOTIDE SEQUENCE [LARGE SCALE GENOMIC DNA]</scope>
    <source>
        <strain evidence="3">cv. AL8/78</strain>
    </source>
</reference>
<reference evidence="2" key="4">
    <citation type="submission" date="2019-03" db="UniProtKB">
        <authorList>
            <consortium name="EnsemblPlants"/>
        </authorList>
    </citation>
    <scope>IDENTIFICATION</scope>
</reference>
<evidence type="ECO:0000256" key="1">
    <source>
        <dbReference type="SAM" id="MobiDB-lite"/>
    </source>
</evidence>
<feature type="region of interest" description="Disordered" evidence="1">
    <location>
        <begin position="95"/>
        <end position="115"/>
    </location>
</feature>
<evidence type="ECO:0000313" key="3">
    <source>
        <dbReference type="Proteomes" id="UP000015105"/>
    </source>
</evidence>
<keyword evidence="3" id="KW-1185">Reference proteome</keyword>
<reference evidence="2" key="5">
    <citation type="journal article" date="2021" name="G3 (Bethesda)">
        <title>Aegilops tauschii genome assembly Aet v5.0 features greater sequence contiguity and improved annotation.</title>
        <authorList>
            <person name="Wang L."/>
            <person name="Zhu T."/>
            <person name="Rodriguez J.C."/>
            <person name="Deal K.R."/>
            <person name="Dubcovsky J."/>
            <person name="McGuire P.E."/>
            <person name="Lux T."/>
            <person name="Spannagl M."/>
            <person name="Mayer K.F.X."/>
            <person name="Baldrich P."/>
            <person name="Meyers B.C."/>
            <person name="Huo N."/>
            <person name="Gu Y.Q."/>
            <person name="Zhou H."/>
            <person name="Devos K.M."/>
            <person name="Bennetzen J.L."/>
            <person name="Unver T."/>
            <person name="Budak H."/>
            <person name="Gulick P.J."/>
            <person name="Galiba G."/>
            <person name="Kalapos B."/>
            <person name="Nelson D.R."/>
            <person name="Li P."/>
            <person name="You F.M."/>
            <person name="Luo M.C."/>
            <person name="Dvorak J."/>
        </authorList>
    </citation>
    <scope>NUCLEOTIDE SEQUENCE [LARGE SCALE GENOMIC DNA]</scope>
    <source>
        <strain evidence="2">cv. AL8/78</strain>
    </source>
</reference>
<dbReference type="Gramene" id="AET5Gv20873900.1">
    <property type="protein sequence ID" value="AET5Gv20873900.1"/>
    <property type="gene ID" value="AET5Gv20873900"/>
</dbReference>
<evidence type="ECO:0000313" key="2">
    <source>
        <dbReference type="EnsemblPlants" id="AET5Gv20873900.1"/>
    </source>
</evidence>
<name>A0A453LQ82_AEGTS</name>
<dbReference type="PANTHER" id="PTHR34268">
    <property type="entry name" value="OS01G0321850 PROTEIN"/>
    <property type="match status" value="1"/>
</dbReference>
<accession>A0A453LQ82</accession>
<dbReference type="STRING" id="200361.A0A453LQ82"/>
<organism evidence="2 3">
    <name type="scientific">Aegilops tauschii subsp. strangulata</name>
    <name type="common">Goatgrass</name>
    <dbReference type="NCBI Taxonomy" id="200361"/>
    <lineage>
        <taxon>Eukaryota</taxon>
        <taxon>Viridiplantae</taxon>
        <taxon>Streptophyta</taxon>
        <taxon>Embryophyta</taxon>
        <taxon>Tracheophyta</taxon>
        <taxon>Spermatophyta</taxon>
        <taxon>Magnoliopsida</taxon>
        <taxon>Liliopsida</taxon>
        <taxon>Poales</taxon>
        <taxon>Poaceae</taxon>
        <taxon>BOP clade</taxon>
        <taxon>Pooideae</taxon>
        <taxon>Triticodae</taxon>
        <taxon>Triticeae</taxon>
        <taxon>Triticinae</taxon>
        <taxon>Aegilops</taxon>
    </lineage>
</organism>
<dbReference type="PANTHER" id="PTHR34268:SF14">
    <property type="entry name" value="OS01G0321850 PROTEIN"/>
    <property type="match status" value="1"/>
</dbReference>
<dbReference type="EnsemblPlants" id="AET5Gv20873900.1">
    <property type="protein sequence ID" value="AET5Gv20873900.1"/>
    <property type="gene ID" value="AET5Gv20873900"/>
</dbReference>
<dbReference type="Proteomes" id="UP000015105">
    <property type="component" value="Chromosome 5D"/>
</dbReference>